<evidence type="ECO:0000256" key="11">
    <source>
        <dbReference type="ARBA" id="ARBA00023004"/>
    </source>
</evidence>
<comment type="cofactor">
    <cofactor evidence="1">
        <name>Fe(2+)</name>
        <dbReference type="ChEBI" id="CHEBI:29033"/>
    </cofactor>
</comment>
<comment type="caution">
    <text evidence="18">The sequence shown here is derived from an EMBL/GenBank/DDBJ whole genome shotgun (WGS) entry which is preliminary data.</text>
</comment>
<evidence type="ECO:0000256" key="2">
    <source>
        <dbReference type="ARBA" id="ARBA00004229"/>
    </source>
</evidence>
<proteinExistence type="inferred from homology"/>
<dbReference type="GO" id="GO:0009570">
    <property type="term" value="C:chloroplast stroma"/>
    <property type="evidence" value="ECO:0007669"/>
    <property type="project" value="TreeGrafter"/>
</dbReference>
<evidence type="ECO:0000256" key="3">
    <source>
        <dbReference type="ARBA" id="ARBA00006787"/>
    </source>
</evidence>
<keyword evidence="9" id="KW-0223">Dioxygenase</keyword>
<evidence type="ECO:0000256" key="1">
    <source>
        <dbReference type="ARBA" id="ARBA00001954"/>
    </source>
</evidence>
<comment type="subcellular location">
    <subcellularLocation>
        <location evidence="2">Plastid</location>
        <location evidence="2">Chloroplast</location>
    </subcellularLocation>
</comment>
<gene>
    <name evidence="18" type="ORF">J5N97_008163</name>
</gene>
<evidence type="ECO:0000256" key="8">
    <source>
        <dbReference type="ARBA" id="ARBA00022946"/>
    </source>
</evidence>
<dbReference type="GO" id="GO:0045549">
    <property type="term" value="F:9-cis-epoxycarotenoid dioxygenase activity"/>
    <property type="evidence" value="ECO:0007669"/>
    <property type="project" value="UniProtKB-EC"/>
</dbReference>
<comment type="catalytic activity">
    <reaction evidence="15">
        <text>a 9-cis-epoxycarotenoid + O2 = a 12'-apo-carotenal + 2-cis,4-trans-xanthoxin</text>
        <dbReference type="Rhea" id="RHEA:23328"/>
        <dbReference type="ChEBI" id="CHEBI:15379"/>
        <dbReference type="ChEBI" id="CHEBI:32304"/>
        <dbReference type="ChEBI" id="CHEBI:51972"/>
        <dbReference type="ChEBI" id="CHEBI:51973"/>
        <dbReference type="EC" id="1.13.11.51"/>
    </reaction>
</comment>
<protein>
    <recommendedName>
        <fullName evidence="14">9-cis-epoxycarotenoid dioxygenase</fullName>
        <ecNumber evidence="14">1.13.11.51</ecNumber>
    </recommendedName>
</protein>
<evidence type="ECO:0000313" key="19">
    <source>
        <dbReference type="Proteomes" id="UP001085076"/>
    </source>
</evidence>
<evidence type="ECO:0000256" key="12">
    <source>
        <dbReference type="ARBA" id="ARBA00035929"/>
    </source>
</evidence>
<dbReference type="EMBL" id="JAGGNH010000001">
    <property type="protein sequence ID" value="KAJ0989807.1"/>
    <property type="molecule type" value="Genomic_DNA"/>
</dbReference>
<feature type="compositionally biased region" description="Polar residues" evidence="16">
    <location>
        <begin position="173"/>
        <end position="183"/>
    </location>
</feature>
<comment type="catalytic activity">
    <reaction evidence="12">
        <text>9-cis-violaxanthin + O2 = (3S,5R,6S)-5,6-epoxy-3-hydroxy-5,6-dihydro-12'-apo-beta-caroten-12'-al + 2-cis,4-trans-xanthoxin</text>
        <dbReference type="Rhea" id="RHEA:16541"/>
        <dbReference type="ChEBI" id="CHEBI:15379"/>
        <dbReference type="ChEBI" id="CHEBI:32304"/>
        <dbReference type="ChEBI" id="CHEBI:34597"/>
        <dbReference type="ChEBI" id="CHEBI:35305"/>
        <dbReference type="EC" id="1.13.11.51"/>
    </reaction>
</comment>
<keyword evidence="7" id="KW-0937">Abscisic acid biosynthesis</keyword>
<evidence type="ECO:0000256" key="5">
    <source>
        <dbReference type="ARBA" id="ARBA00022640"/>
    </source>
</evidence>
<evidence type="ECO:0000256" key="16">
    <source>
        <dbReference type="SAM" id="MobiDB-lite"/>
    </source>
</evidence>
<keyword evidence="10" id="KW-0560">Oxidoreductase</keyword>
<dbReference type="GO" id="GO:0046872">
    <property type="term" value="F:metal ion binding"/>
    <property type="evidence" value="ECO:0007669"/>
    <property type="project" value="UniProtKB-KW"/>
</dbReference>
<sequence>MVKVDIESGGVKRLEYGRKRYGGEPMFVLTMGGKEDKGYVMSLVHDEEGGVSELVVFKADELDMHECNSLGLLAAASARAGTLPFPLPHPFHASLRLPPPCQGFIMTSRNNVRLSSVTSVLVFLILLIMMQYVVLLADARIVNPDQWQSLPAKGNKHPCSDDRGVVLLESDQQVQQPEDTTPGHSPGVGHRDTTTPSFHV</sequence>
<keyword evidence="8" id="KW-0809">Transit peptide</keyword>
<evidence type="ECO:0000256" key="17">
    <source>
        <dbReference type="SAM" id="Phobius"/>
    </source>
</evidence>
<evidence type="ECO:0000256" key="6">
    <source>
        <dbReference type="ARBA" id="ARBA00022723"/>
    </source>
</evidence>
<evidence type="ECO:0000313" key="18">
    <source>
        <dbReference type="EMBL" id="KAJ0989807.1"/>
    </source>
</evidence>
<name>A0A9D5HWN9_9LILI</name>
<keyword evidence="17" id="KW-0812">Transmembrane</keyword>
<evidence type="ECO:0000256" key="7">
    <source>
        <dbReference type="ARBA" id="ARBA00022865"/>
    </source>
</evidence>
<keyword evidence="17" id="KW-1133">Transmembrane helix</keyword>
<evidence type="ECO:0000256" key="10">
    <source>
        <dbReference type="ARBA" id="ARBA00023002"/>
    </source>
</evidence>
<evidence type="ECO:0000256" key="9">
    <source>
        <dbReference type="ARBA" id="ARBA00022964"/>
    </source>
</evidence>
<reference evidence="18" key="2">
    <citation type="journal article" date="2022" name="Hortic Res">
        <title>The genome of Dioscorea zingiberensis sheds light on the biosynthesis, origin and evolution of the medicinally important diosgenin saponins.</title>
        <authorList>
            <person name="Li Y."/>
            <person name="Tan C."/>
            <person name="Li Z."/>
            <person name="Guo J."/>
            <person name="Li S."/>
            <person name="Chen X."/>
            <person name="Wang C."/>
            <person name="Dai X."/>
            <person name="Yang H."/>
            <person name="Song W."/>
            <person name="Hou L."/>
            <person name="Xu J."/>
            <person name="Tong Z."/>
            <person name="Xu A."/>
            <person name="Yuan X."/>
            <person name="Wang W."/>
            <person name="Yang Q."/>
            <person name="Chen L."/>
            <person name="Sun Z."/>
            <person name="Wang K."/>
            <person name="Pan B."/>
            <person name="Chen J."/>
            <person name="Bao Y."/>
            <person name="Liu F."/>
            <person name="Qi X."/>
            <person name="Gang D.R."/>
            <person name="Wen J."/>
            <person name="Li J."/>
        </authorList>
    </citation>
    <scope>NUCLEOTIDE SEQUENCE</scope>
    <source>
        <strain evidence="18">Dzin_1.0</strain>
    </source>
</reference>
<dbReference type="GO" id="GO:0016121">
    <property type="term" value="P:carotene catabolic process"/>
    <property type="evidence" value="ECO:0007669"/>
    <property type="project" value="TreeGrafter"/>
</dbReference>
<keyword evidence="11" id="KW-0408">Iron</keyword>
<organism evidence="18 19">
    <name type="scientific">Dioscorea zingiberensis</name>
    <dbReference type="NCBI Taxonomy" id="325984"/>
    <lineage>
        <taxon>Eukaryota</taxon>
        <taxon>Viridiplantae</taxon>
        <taxon>Streptophyta</taxon>
        <taxon>Embryophyta</taxon>
        <taxon>Tracheophyta</taxon>
        <taxon>Spermatophyta</taxon>
        <taxon>Magnoliopsida</taxon>
        <taxon>Liliopsida</taxon>
        <taxon>Dioscoreales</taxon>
        <taxon>Dioscoreaceae</taxon>
        <taxon>Dioscorea</taxon>
    </lineage>
</organism>
<keyword evidence="5" id="KW-0934">Plastid</keyword>
<feature type="region of interest" description="Disordered" evidence="16">
    <location>
        <begin position="173"/>
        <end position="200"/>
    </location>
</feature>
<dbReference type="Pfam" id="PF03055">
    <property type="entry name" value="RPE65"/>
    <property type="match status" value="1"/>
</dbReference>
<dbReference type="AlphaFoldDB" id="A0A9D5HWN9"/>
<dbReference type="OrthoDB" id="1069523at2759"/>
<dbReference type="PANTHER" id="PTHR10543:SF26">
    <property type="entry name" value="9-CIS-EPOXYCAROTENOID DIOXYGENASE NCED3, CHLOROPLASTIC"/>
    <property type="match status" value="1"/>
</dbReference>
<dbReference type="Proteomes" id="UP001085076">
    <property type="component" value="Miscellaneous, Linkage group lg01"/>
</dbReference>
<dbReference type="PANTHER" id="PTHR10543">
    <property type="entry name" value="BETA-CAROTENE DIOXYGENASE"/>
    <property type="match status" value="1"/>
</dbReference>
<dbReference type="InterPro" id="IPR004294">
    <property type="entry name" value="Carotenoid_Oase"/>
</dbReference>
<comment type="similarity">
    <text evidence="3">Belongs to the carotenoid oxygenase family.</text>
</comment>
<dbReference type="GO" id="GO:0009688">
    <property type="term" value="P:abscisic acid biosynthetic process"/>
    <property type="evidence" value="ECO:0007669"/>
    <property type="project" value="UniProtKB-KW"/>
</dbReference>
<evidence type="ECO:0000256" key="13">
    <source>
        <dbReference type="ARBA" id="ARBA00036784"/>
    </source>
</evidence>
<comment type="catalytic activity">
    <reaction evidence="13">
        <text>9'-cis-neoxanthin + O2 = (3S,5R,6R)-3,5-dihydroxy-6,7-didehydro-5,6-dihydro-12'-apo-beta-caroten-12'-al + 2-cis,4-trans-xanthoxin</text>
        <dbReference type="Rhea" id="RHEA:19677"/>
        <dbReference type="ChEBI" id="CHEBI:15379"/>
        <dbReference type="ChEBI" id="CHEBI:32304"/>
        <dbReference type="ChEBI" id="CHEBI:34596"/>
        <dbReference type="ChEBI" id="CHEBI:35306"/>
        <dbReference type="EC" id="1.13.11.51"/>
    </reaction>
</comment>
<keyword evidence="19" id="KW-1185">Reference proteome</keyword>
<evidence type="ECO:0000256" key="14">
    <source>
        <dbReference type="ARBA" id="ARBA00039007"/>
    </source>
</evidence>
<evidence type="ECO:0000256" key="15">
    <source>
        <dbReference type="ARBA" id="ARBA00048369"/>
    </source>
</evidence>
<reference evidence="18" key="1">
    <citation type="submission" date="2021-03" db="EMBL/GenBank/DDBJ databases">
        <authorList>
            <person name="Li Z."/>
            <person name="Yang C."/>
        </authorList>
    </citation>
    <scope>NUCLEOTIDE SEQUENCE</scope>
    <source>
        <strain evidence="18">Dzin_1.0</strain>
        <tissue evidence="18">Leaf</tissue>
    </source>
</reference>
<accession>A0A9D5HWN9</accession>
<keyword evidence="4" id="KW-0150">Chloroplast</keyword>
<dbReference type="EC" id="1.13.11.51" evidence="14"/>
<keyword evidence="17" id="KW-0472">Membrane</keyword>
<keyword evidence="6" id="KW-0479">Metal-binding</keyword>
<feature type="transmembrane region" description="Helical" evidence="17">
    <location>
        <begin position="114"/>
        <end position="134"/>
    </location>
</feature>
<evidence type="ECO:0000256" key="4">
    <source>
        <dbReference type="ARBA" id="ARBA00022528"/>
    </source>
</evidence>